<gene>
    <name evidence="1" type="ORF">EZS28_011572</name>
</gene>
<proteinExistence type="predicted"/>
<evidence type="ECO:0000313" key="2">
    <source>
        <dbReference type="Proteomes" id="UP000324800"/>
    </source>
</evidence>
<protein>
    <submittedName>
        <fullName evidence="1">Uncharacterized protein</fullName>
    </submittedName>
</protein>
<name>A0A5J4WF04_9EUKA</name>
<reference evidence="1 2" key="1">
    <citation type="submission" date="2019-03" db="EMBL/GenBank/DDBJ databases">
        <title>Single cell metagenomics reveals metabolic interactions within the superorganism composed of flagellate Streblomastix strix and complex community of Bacteroidetes bacteria on its surface.</title>
        <authorList>
            <person name="Treitli S.C."/>
            <person name="Kolisko M."/>
            <person name="Husnik F."/>
            <person name="Keeling P."/>
            <person name="Hampl V."/>
        </authorList>
    </citation>
    <scope>NUCLEOTIDE SEQUENCE [LARGE SCALE GENOMIC DNA]</scope>
    <source>
        <strain evidence="1">ST1C</strain>
    </source>
</reference>
<dbReference type="Proteomes" id="UP000324800">
    <property type="component" value="Unassembled WGS sequence"/>
</dbReference>
<comment type="caution">
    <text evidence="1">The sequence shown here is derived from an EMBL/GenBank/DDBJ whole genome shotgun (WGS) entry which is preliminary data.</text>
</comment>
<organism evidence="1 2">
    <name type="scientific">Streblomastix strix</name>
    <dbReference type="NCBI Taxonomy" id="222440"/>
    <lineage>
        <taxon>Eukaryota</taxon>
        <taxon>Metamonada</taxon>
        <taxon>Preaxostyla</taxon>
        <taxon>Oxymonadida</taxon>
        <taxon>Streblomastigidae</taxon>
        <taxon>Streblomastix</taxon>
    </lineage>
</organism>
<accession>A0A5J4WF04</accession>
<dbReference type="EMBL" id="SNRW01002403">
    <property type="protein sequence ID" value="KAA6392899.1"/>
    <property type="molecule type" value="Genomic_DNA"/>
</dbReference>
<sequence length="132" mass="14539">MQKGKTLAEAQENSGAVMGILRFMETCHVLDRNNDILGFKQVVEQDESAGQAANQFALGIATDAGKNIPVQLCKQMIQSGFRSGTGQRRGRILRPLIRQQTQIDNKTELSLGKTLNKESKSNLSVTYKLNSD</sequence>
<evidence type="ECO:0000313" key="1">
    <source>
        <dbReference type="EMBL" id="KAA6392899.1"/>
    </source>
</evidence>
<dbReference type="AlphaFoldDB" id="A0A5J4WF04"/>